<reference evidence="2 3" key="1">
    <citation type="submission" date="2016-10" db="EMBL/GenBank/DDBJ databases">
        <authorList>
            <person name="Varghese N."/>
            <person name="Submissions S."/>
        </authorList>
    </citation>
    <scope>NUCLEOTIDE SEQUENCE [LARGE SCALE GENOMIC DNA]</scope>
    <source>
        <strain evidence="2 3">Nl1</strain>
    </source>
</reference>
<dbReference type="EMBL" id="FNKY01000001">
    <property type="protein sequence ID" value="SDQ82545.1"/>
    <property type="molecule type" value="Genomic_DNA"/>
</dbReference>
<evidence type="ECO:0008006" key="4">
    <source>
        <dbReference type="Google" id="ProtNLM"/>
    </source>
</evidence>
<evidence type="ECO:0000313" key="2">
    <source>
        <dbReference type="EMBL" id="SDQ82545.1"/>
    </source>
</evidence>
<evidence type="ECO:0000313" key="3">
    <source>
        <dbReference type="Proteomes" id="UP000183471"/>
    </source>
</evidence>
<comment type="caution">
    <text evidence="2">The sequence shown here is derived from an EMBL/GenBank/DDBJ whole genome shotgun (WGS) entry which is preliminary data.</text>
</comment>
<sequence>MIDNFRIKGLLSSCAAVCGWYFLYTLLRKYQHLQTDNDSKVEKLLRYIPVKPHHAMHAEQTYKIWDPRMAIMGAFSQMKLFTN</sequence>
<feature type="transmembrane region" description="Helical" evidence="1">
    <location>
        <begin position="6"/>
        <end position="27"/>
    </location>
</feature>
<organism evidence="2 3">
    <name type="scientific">Nitrosospira multiformis</name>
    <dbReference type="NCBI Taxonomy" id="1231"/>
    <lineage>
        <taxon>Bacteria</taxon>
        <taxon>Pseudomonadati</taxon>
        <taxon>Pseudomonadota</taxon>
        <taxon>Betaproteobacteria</taxon>
        <taxon>Nitrosomonadales</taxon>
        <taxon>Nitrosomonadaceae</taxon>
        <taxon>Nitrosospira</taxon>
    </lineage>
</organism>
<evidence type="ECO:0000256" key="1">
    <source>
        <dbReference type="SAM" id="Phobius"/>
    </source>
</evidence>
<dbReference type="Proteomes" id="UP000183471">
    <property type="component" value="Unassembled WGS sequence"/>
</dbReference>
<keyword evidence="1" id="KW-0812">Transmembrane</keyword>
<keyword evidence="3" id="KW-1185">Reference proteome</keyword>
<keyword evidence="1" id="KW-1133">Transmembrane helix</keyword>
<proteinExistence type="predicted"/>
<name>A0ABY0TJ85_9PROT</name>
<protein>
    <recommendedName>
        <fullName evidence="4">Transposase</fullName>
    </recommendedName>
</protein>
<keyword evidence="1" id="KW-0472">Membrane</keyword>
<accession>A0ABY0TJ85</accession>
<gene>
    <name evidence="2" type="ORF">SAMN05216402_2444</name>
</gene>